<dbReference type="Pfam" id="PF00290">
    <property type="entry name" value="Trp_syntA"/>
    <property type="match status" value="1"/>
</dbReference>
<comment type="pathway">
    <text evidence="1">Amino-acid biosynthesis; L-tryptophan biosynthesis; L-tryptophan from chorismate: step 5/5.</text>
</comment>
<dbReference type="AlphaFoldDB" id="A0A2I1M380"/>
<protein>
    <recommendedName>
        <fullName evidence="3">tryptophan synthase</fullName>
        <ecNumber evidence="3">4.2.1.20</ecNumber>
    </recommendedName>
</protein>
<dbReference type="PANTHER" id="PTHR43406:SF1">
    <property type="entry name" value="TRYPTOPHAN SYNTHASE ALPHA CHAIN, CHLOROPLASTIC"/>
    <property type="match status" value="1"/>
</dbReference>
<comment type="subunit">
    <text evidence="2">Tetramer of two alpha and two beta chains.</text>
</comment>
<dbReference type="SUPFAM" id="SSF51366">
    <property type="entry name" value="Ribulose-phoshate binding barrel"/>
    <property type="match status" value="1"/>
</dbReference>
<evidence type="ECO:0000313" key="11">
    <source>
        <dbReference type="Proteomes" id="UP000242263"/>
    </source>
</evidence>
<dbReference type="InterPro" id="IPR011060">
    <property type="entry name" value="RibuloseP-bd_barrel"/>
</dbReference>
<dbReference type="PANTHER" id="PTHR43406">
    <property type="entry name" value="TRYPTOPHAN SYNTHASE, ALPHA CHAIN"/>
    <property type="match status" value="1"/>
</dbReference>
<sequence length="129" mass="13649">MYFLAFCIPFFAQHGVDYISLIAPTSANRIAMIAREARGFIYVVSSLGVTGERAEITTDVSSLVATIRENTPVPCAVGFGISTPQQAHDMAAISDGAIVGSAIIRLLEQYGAEAPAHIGAFVKSMKDAL</sequence>
<comment type="caution">
    <text evidence="10">The sequence shown here is derived from an EMBL/GenBank/DDBJ whole genome shotgun (WGS) entry which is preliminary data.</text>
</comment>
<dbReference type="InterPro" id="IPR013785">
    <property type="entry name" value="Aldolase_TIM"/>
</dbReference>
<evidence type="ECO:0000256" key="7">
    <source>
        <dbReference type="ARBA" id="ARBA00023239"/>
    </source>
</evidence>
<dbReference type="NCBIfam" id="TIGR00262">
    <property type="entry name" value="trpA"/>
    <property type="match status" value="1"/>
</dbReference>
<evidence type="ECO:0000256" key="4">
    <source>
        <dbReference type="ARBA" id="ARBA00022605"/>
    </source>
</evidence>
<evidence type="ECO:0000256" key="9">
    <source>
        <dbReference type="RuleBase" id="RU003662"/>
    </source>
</evidence>
<name>A0A2I1M380_9BIFI</name>
<dbReference type="GO" id="GO:0004834">
    <property type="term" value="F:tryptophan synthase activity"/>
    <property type="evidence" value="ECO:0007669"/>
    <property type="project" value="UniProtKB-EC"/>
</dbReference>
<evidence type="ECO:0000256" key="5">
    <source>
        <dbReference type="ARBA" id="ARBA00022822"/>
    </source>
</evidence>
<dbReference type="EMBL" id="PKGU01000004">
    <property type="protein sequence ID" value="PKZ14580.1"/>
    <property type="molecule type" value="Genomic_DNA"/>
</dbReference>
<gene>
    <name evidence="10" type="primary">trpA</name>
    <name evidence="10" type="ORF">CYJ32_06495</name>
</gene>
<keyword evidence="5" id="KW-0822">Tryptophan biosynthesis</keyword>
<proteinExistence type="inferred from homology"/>
<dbReference type="Proteomes" id="UP000242263">
    <property type="component" value="Unassembled WGS sequence"/>
</dbReference>
<dbReference type="GO" id="GO:0005829">
    <property type="term" value="C:cytosol"/>
    <property type="evidence" value="ECO:0007669"/>
    <property type="project" value="TreeGrafter"/>
</dbReference>
<evidence type="ECO:0000256" key="1">
    <source>
        <dbReference type="ARBA" id="ARBA00004733"/>
    </source>
</evidence>
<comment type="catalytic activity">
    <reaction evidence="8">
        <text>(1S,2R)-1-C-(indol-3-yl)glycerol 3-phosphate + L-serine = D-glyceraldehyde 3-phosphate + L-tryptophan + H2O</text>
        <dbReference type="Rhea" id="RHEA:10532"/>
        <dbReference type="ChEBI" id="CHEBI:15377"/>
        <dbReference type="ChEBI" id="CHEBI:33384"/>
        <dbReference type="ChEBI" id="CHEBI:57912"/>
        <dbReference type="ChEBI" id="CHEBI:58866"/>
        <dbReference type="ChEBI" id="CHEBI:59776"/>
        <dbReference type="EC" id="4.2.1.20"/>
    </reaction>
</comment>
<evidence type="ECO:0000256" key="8">
    <source>
        <dbReference type="ARBA" id="ARBA00049047"/>
    </source>
</evidence>
<evidence type="ECO:0000256" key="3">
    <source>
        <dbReference type="ARBA" id="ARBA00012043"/>
    </source>
</evidence>
<accession>A0A2I1M380</accession>
<reference evidence="10 11" key="1">
    <citation type="submission" date="2017-12" db="EMBL/GenBank/DDBJ databases">
        <title>Phylogenetic diversity of female urinary microbiome.</title>
        <authorList>
            <person name="Thomas-White K."/>
            <person name="Wolfe A.J."/>
        </authorList>
    </citation>
    <scope>NUCLEOTIDE SEQUENCE [LARGE SCALE GENOMIC DNA]</scope>
    <source>
        <strain evidence="10 11">UMB0064</strain>
    </source>
</reference>
<keyword evidence="6" id="KW-0057">Aromatic amino acid biosynthesis</keyword>
<evidence type="ECO:0000313" key="10">
    <source>
        <dbReference type="EMBL" id="PKZ14580.1"/>
    </source>
</evidence>
<dbReference type="UniPathway" id="UPA00035">
    <property type="reaction ID" value="UER00044"/>
</dbReference>
<comment type="similarity">
    <text evidence="9">Belongs to the TrpA family.</text>
</comment>
<dbReference type="InterPro" id="IPR002028">
    <property type="entry name" value="Trp_synthase_suA"/>
</dbReference>
<evidence type="ECO:0000256" key="2">
    <source>
        <dbReference type="ARBA" id="ARBA00011270"/>
    </source>
</evidence>
<dbReference type="Gene3D" id="3.20.20.70">
    <property type="entry name" value="Aldolase class I"/>
    <property type="match status" value="1"/>
</dbReference>
<dbReference type="EC" id="4.2.1.20" evidence="3"/>
<dbReference type="RefSeq" id="WP_101541500.1">
    <property type="nucleotide sequence ID" value="NZ_JASOIG010000006.1"/>
</dbReference>
<keyword evidence="7" id="KW-0456">Lyase</keyword>
<dbReference type="CDD" id="cd04724">
    <property type="entry name" value="Tryptophan_synthase_alpha"/>
    <property type="match status" value="1"/>
</dbReference>
<keyword evidence="4" id="KW-0028">Amino-acid biosynthesis</keyword>
<evidence type="ECO:0000256" key="6">
    <source>
        <dbReference type="ARBA" id="ARBA00023141"/>
    </source>
</evidence>
<organism evidence="10 11">
    <name type="scientific">Alloscardovia omnicolens</name>
    <dbReference type="NCBI Taxonomy" id="419015"/>
    <lineage>
        <taxon>Bacteria</taxon>
        <taxon>Bacillati</taxon>
        <taxon>Actinomycetota</taxon>
        <taxon>Actinomycetes</taxon>
        <taxon>Bifidobacteriales</taxon>
        <taxon>Bifidobacteriaceae</taxon>
        <taxon>Alloscardovia</taxon>
    </lineage>
</organism>